<evidence type="ECO:0008006" key="10">
    <source>
        <dbReference type="Google" id="ProtNLM"/>
    </source>
</evidence>
<feature type="transmembrane region" description="Helical" evidence="7">
    <location>
        <begin position="362"/>
        <end position="382"/>
    </location>
</feature>
<protein>
    <recommendedName>
        <fullName evidence="10">Polysaccharide biosynthesis protein C-terminal domain-containing protein</fullName>
    </recommendedName>
</protein>
<reference evidence="9" key="1">
    <citation type="submission" date="2017-09" db="EMBL/GenBank/DDBJ databases">
        <title>Metaegenomics of thermophilic ammonia-oxidizing enrichment culture.</title>
        <authorList>
            <person name="Kato S."/>
            <person name="Suzuki K."/>
        </authorList>
    </citation>
    <scope>NUCLEOTIDE SEQUENCE [LARGE SCALE GENOMIC DNA]</scope>
</reference>
<keyword evidence="3" id="KW-1003">Cell membrane</keyword>
<gene>
    <name evidence="8" type="ORF">HRbin17_02582</name>
</gene>
<feature type="transmembrane region" description="Helical" evidence="7">
    <location>
        <begin position="394"/>
        <end position="412"/>
    </location>
</feature>
<dbReference type="Pfam" id="PF01943">
    <property type="entry name" value="Polysacc_synt"/>
    <property type="match status" value="1"/>
</dbReference>
<dbReference type="InterPro" id="IPR002797">
    <property type="entry name" value="Polysacc_synth"/>
</dbReference>
<feature type="transmembrane region" description="Helical" evidence="7">
    <location>
        <begin position="136"/>
        <end position="159"/>
    </location>
</feature>
<comment type="subcellular location">
    <subcellularLocation>
        <location evidence="1">Cell membrane</location>
        <topology evidence="1">Multi-pass membrane protein</topology>
    </subcellularLocation>
</comment>
<feature type="transmembrane region" description="Helical" evidence="7">
    <location>
        <begin position="102"/>
        <end position="124"/>
    </location>
</feature>
<name>A0A2H5XFX1_9BACT</name>
<evidence type="ECO:0000313" key="9">
    <source>
        <dbReference type="Proteomes" id="UP000236173"/>
    </source>
</evidence>
<evidence type="ECO:0000256" key="4">
    <source>
        <dbReference type="ARBA" id="ARBA00022692"/>
    </source>
</evidence>
<keyword evidence="5 7" id="KW-1133">Transmembrane helix</keyword>
<proteinExistence type="inferred from homology"/>
<dbReference type="Proteomes" id="UP000236173">
    <property type="component" value="Unassembled WGS sequence"/>
</dbReference>
<dbReference type="InterPro" id="IPR050833">
    <property type="entry name" value="Poly_Biosynth_Transport"/>
</dbReference>
<feature type="transmembrane region" description="Helical" evidence="7">
    <location>
        <begin position="418"/>
        <end position="437"/>
    </location>
</feature>
<feature type="transmembrane region" description="Helical" evidence="7">
    <location>
        <begin position="197"/>
        <end position="220"/>
    </location>
</feature>
<evidence type="ECO:0000256" key="1">
    <source>
        <dbReference type="ARBA" id="ARBA00004651"/>
    </source>
</evidence>
<feature type="transmembrane region" description="Helical" evidence="7">
    <location>
        <begin position="171"/>
        <end position="191"/>
    </location>
</feature>
<dbReference type="PANTHER" id="PTHR30250">
    <property type="entry name" value="PST FAMILY PREDICTED COLANIC ACID TRANSPORTER"/>
    <property type="match status" value="1"/>
</dbReference>
<keyword evidence="4 7" id="KW-0812">Transmembrane</keyword>
<dbReference type="EMBL" id="BEHT01000049">
    <property type="protein sequence ID" value="GBD00048.1"/>
    <property type="molecule type" value="Genomic_DNA"/>
</dbReference>
<dbReference type="PANTHER" id="PTHR30250:SF10">
    <property type="entry name" value="LIPOPOLYSACCHARIDE BIOSYNTHESIS PROTEIN WZXC"/>
    <property type="match status" value="1"/>
</dbReference>
<evidence type="ECO:0000256" key="2">
    <source>
        <dbReference type="ARBA" id="ARBA00007430"/>
    </source>
</evidence>
<evidence type="ECO:0000256" key="5">
    <source>
        <dbReference type="ARBA" id="ARBA00022989"/>
    </source>
</evidence>
<evidence type="ECO:0000256" key="6">
    <source>
        <dbReference type="ARBA" id="ARBA00023136"/>
    </source>
</evidence>
<evidence type="ECO:0000256" key="3">
    <source>
        <dbReference type="ARBA" id="ARBA00022475"/>
    </source>
</evidence>
<dbReference type="AlphaFoldDB" id="A0A2H5XFX1"/>
<evidence type="ECO:0000313" key="8">
    <source>
        <dbReference type="EMBL" id="GBD00048.1"/>
    </source>
</evidence>
<evidence type="ECO:0000256" key="7">
    <source>
        <dbReference type="SAM" id="Phobius"/>
    </source>
</evidence>
<dbReference type="GO" id="GO:0005886">
    <property type="term" value="C:plasma membrane"/>
    <property type="evidence" value="ECO:0007669"/>
    <property type="project" value="UniProtKB-SubCell"/>
</dbReference>
<accession>A0A2H5XFX1</accession>
<feature type="transmembrane region" description="Helical" evidence="7">
    <location>
        <begin position="323"/>
        <end position="350"/>
    </location>
</feature>
<feature type="transmembrane region" description="Helical" evidence="7">
    <location>
        <begin position="21"/>
        <end position="45"/>
    </location>
</feature>
<comment type="similarity">
    <text evidence="2">Belongs to the polysaccharide synthase family.</text>
</comment>
<keyword evidence="6 7" id="KW-0472">Membrane</keyword>
<organism evidence="8 9">
    <name type="scientific">Candidatus Fervidibacter japonicus</name>
    <dbReference type="NCBI Taxonomy" id="2035412"/>
    <lineage>
        <taxon>Bacteria</taxon>
        <taxon>Candidatus Fervidibacterota</taxon>
        <taxon>Candidatus Fervidibacter</taxon>
    </lineage>
</organism>
<comment type="caution">
    <text evidence="8">The sequence shown here is derived from an EMBL/GenBank/DDBJ whole genome shotgun (WGS) entry which is preliminary data.</text>
</comment>
<sequence length="447" mass="48844">MISEIIERLTAEVRFVLRHRLTVGAGHLIAAQYVAAALNILTNIMMARFLGPTDYGLTALVVAFPTILWSFVGIKSVSVITRYVAGFRATSDLERLKDVVKLGYILDIGLSLLALTLVAVSAWWVAGHFYGRSSLAWLMVAYAASFPFFSFSGGSYAVLSSWEHWRLLAVFEILYPLIKLCLVAGFILLGWGVTGAVVGMAVAQAVIGITMVITATYLLLQDGIGPWWRASWGAMDEIKDELVKFFGWNYLLVTLSGLVSQIPLMLLGGLRGPEEAGFYRLAMNITTVASYAKSSLGRVTYPILSARWAAGDRNMNFVSLNRWTLRAGVPLCMVFVLSTPLLPFLIPLLFGNAFRPAVLPTQIMMVGQVVSALFFWLNPFYFASGRIGTWVKGYSLYTAAIILAGTFAASHWGVVGLALLVASAEVTFSAGMLALVPRYQTHQGGHR</sequence>
<feature type="transmembrane region" description="Helical" evidence="7">
    <location>
        <begin position="57"/>
        <end position="81"/>
    </location>
</feature>